<feature type="transmembrane region" description="Helical" evidence="1">
    <location>
        <begin position="12"/>
        <end position="36"/>
    </location>
</feature>
<proteinExistence type="predicted"/>
<dbReference type="SUPFAM" id="SSF54523">
    <property type="entry name" value="Pili subunits"/>
    <property type="match status" value="1"/>
</dbReference>
<dbReference type="AlphaFoldDB" id="A0A518BD85"/>
<dbReference type="PROSITE" id="PS00409">
    <property type="entry name" value="PROKAR_NTER_METHYL"/>
    <property type="match status" value="1"/>
</dbReference>
<dbReference type="InterPro" id="IPR027558">
    <property type="entry name" value="Pre_pil_HX9DG_C"/>
</dbReference>
<dbReference type="Gene3D" id="3.30.700.10">
    <property type="entry name" value="Glycoprotein, Type 4 Pilin"/>
    <property type="match status" value="1"/>
</dbReference>
<dbReference type="PANTHER" id="PTHR30093:SF2">
    <property type="entry name" value="TYPE II SECRETION SYSTEM PROTEIN H"/>
    <property type="match status" value="1"/>
</dbReference>
<gene>
    <name evidence="3" type="ORF">Pan216_58280</name>
</gene>
<keyword evidence="1" id="KW-0812">Transmembrane</keyword>
<dbReference type="Pfam" id="PF07963">
    <property type="entry name" value="N_methyl"/>
    <property type="match status" value="1"/>
</dbReference>
<evidence type="ECO:0000259" key="2">
    <source>
        <dbReference type="Pfam" id="PF07596"/>
    </source>
</evidence>
<evidence type="ECO:0000313" key="3">
    <source>
        <dbReference type="EMBL" id="QDU64934.1"/>
    </source>
</evidence>
<keyword evidence="1" id="KW-1133">Transmembrane helix</keyword>
<dbReference type="InterPro" id="IPR011453">
    <property type="entry name" value="DUF1559"/>
</dbReference>
<dbReference type="NCBIfam" id="TIGR04294">
    <property type="entry name" value="pre_pil_HX9DG"/>
    <property type="match status" value="1"/>
</dbReference>
<dbReference type="Proteomes" id="UP000317093">
    <property type="component" value="Chromosome"/>
</dbReference>
<keyword evidence="1" id="KW-0472">Membrane</keyword>
<dbReference type="Pfam" id="PF07596">
    <property type="entry name" value="SBP_bac_10"/>
    <property type="match status" value="1"/>
</dbReference>
<dbReference type="NCBIfam" id="TIGR02532">
    <property type="entry name" value="IV_pilin_GFxxxE"/>
    <property type="match status" value="1"/>
</dbReference>
<dbReference type="InterPro" id="IPR012902">
    <property type="entry name" value="N_methyl_site"/>
</dbReference>
<evidence type="ECO:0000313" key="4">
    <source>
        <dbReference type="Proteomes" id="UP000317093"/>
    </source>
</evidence>
<name>A0A518BD85_9BACT</name>
<evidence type="ECO:0000256" key="1">
    <source>
        <dbReference type="SAM" id="Phobius"/>
    </source>
</evidence>
<dbReference type="PANTHER" id="PTHR30093">
    <property type="entry name" value="GENERAL SECRETION PATHWAY PROTEIN G"/>
    <property type="match status" value="1"/>
</dbReference>
<protein>
    <submittedName>
        <fullName evidence="3">Putative major pilin subunit</fullName>
    </submittedName>
</protein>
<accession>A0A518BD85</accession>
<dbReference type="OrthoDB" id="259596at2"/>
<sequence length="333" mass="35798">MGPQTLRIRDRGFTLVELLVVIAIIGVLVALLLPAIQQAREAARRSQCANNFKQLGVALHNYHDAHGAFPPAVITTEDAGNVCNPNTGGRDASRAPWTVMLLPFMDEQQRYDRFNFEQPFPYGMNTSGVGHNGIGAANIPQVLDPLAKFQCPSDPLSGNTPRNNYFACMGGGPQPPTGEDAAYPCANNDAGLQLAVFFNNGTMFINSKVRLASLSDGSAKVFALGESVYQNARSGFPSAYNTWATGTHPGTGRWVMLSSTAAAVDSINSRPFNRGTTGNWVDQNRLFGSHHPGGCYFAMGDGSTHFVSETIDLQVYRQLAARDDNQPLGGVSD</sequence>
<dbReference type="RefSeq" id="WP_145263486.1">
    <property type="nucleotide sequence ID" value="NZ_CP036279.1"/>
</dbReference>
<keyword evidence="4" id="KW-1185">Reference proteome</keyword>
<dbReference type="EMBL" id="CP036279">
    <property type="protein sequence ID" value="QDU64934.1"/>
    <property type="molecule type" value="Genomic_DNA"/>
</dbReference>
<organism evidence="3 4">
    <name type="scientific">Kolteria novifilia</name>
    <dbReference type="NCBI Taxonomy" id="2527975"/>
    <lineage>
        <taxon>Bacteria</taxon>
        <taxon>Pseudomonadati</taxon>
        <taxon>Planctomycetota</taxon>
        <taxon>Planctomycetia</taxon>
        <taxon>Kolteriales</taxon>
        <taxon>Kolteriaceae</taxon>
        <taxon>Kolteria</taxon>
    </lineage>
</organism>
<dbReference type="KEGG" id="knv:Pan216_58280"/>
<feature type="domain" description="DUF1559" evidence="2">
    <location>
        <begin position="37"/>
        <end position="314"/>
    </location>
</feature>
<reference evidence="3 4" key="1">
    <citation type="submission" date="2019-02" db="EMBL/GenBank/DDBJ databases">
        <title>Deep-cultivation of Planctomycetes and their phenomic and genomic characterization uncovers novel biology.</title>
        <authorList>
            <person name="Wiegand S."/>
            <person name="Jogler M."/>
            <person name="Boedeker C."/>
            <person name="Pinto D."/>
            <person name="Vollmers J."/>
            <person name="Rivas-Marin E."/>
            <person name="Kohn T."/>
            <person name="Peeters S.H."/>
            <person name="Heuer A."/>
            <person name="Rast P."/>
            <person name="Oberbeckmann S."/>
            <person name="Bunk B."/>
            <person name="Jeske O."/>
            <person name="Meyerdierks A."/>
            <person name="Storesund J.E."/>
            <person name="Kallscheuer N."/>
            <person name="Luecker S."/>
            <person name="Lage O.M."/>
            <person name="Pohl T."/>
            <person name="Merkel B.J."/>
            <person name="Hornburger P."/>
            <person name="Mueller R.-W."/>
            <person name="Bruemmer F."/>
            <person name="Labrenz M."/>
            <person name="Spormann A.M."/>
            <person name="Op den Camp H."/>
            <person name="Overmann J."/>
            <person name="Amann R."/>
            <person name="Jetten M.S.M."/>
            <person name="Mascher T."/>
            <person name="Medema M.H."/>
            <person name="Devos D.P."/>
            <person name="Kaster A.-K."/>
            <person name="Ovreas L."/>
            <person name="Rohde M."/>
            <person name="Galperin M.Y."/>
            <person name="Jogler C."/>
        </authorList>
    </citation>
    <scope>NUCLEOTIDE SEQUENCE [LARGE SCALE GENOMIC DNA]</scope>
    <source>
        <strain evidence="3 4">Pan216</strain>
    </source>
</reference>
<dbReference type="InterPro" id="IPR045584">
    <property type="entry name" value="Pilin-like"/>
</dbReference>